<sequence length="164" mass="19185">MNNKENCQSFNLACLDSKNQSIKATISLWTQKTDDPEIYDLIFNKKYKFTGTYTIYFMKYMDELGNIFVNSSDRLSNAFYGLCTKVEKNSIKMLIKGCSYGYFMIPRANYSLYTVKLDLGERLSKNPIKINIFSPEESSDKIITVMELHQYYQKWLESIKGIPY</sequence>
<proteinExistence type="predicted"/>
<keyword evidence="2" id="KW-1185">Reference proteome</keyword>
<organism evidence="1 2">
    <name type="scientific">Gilliamella apicola</name>
    <dbReference type="NCBI Taxonomy" id="1196095"/>
    <lineage>
        <taxon>Bacteria</taxon>
        <taxon>Pseudomonadati</taxon>
        <taxon>Pseudomonadota</taxon>
        <taxon>Gammaproteobacteria</taxon>
        <taxon>Orbales</taxon>
        <taxon>Orbaceae</taxon>
        <taxon>Gilliamella</taxon>
    </lineage>
</organism>
<protein>
    <submittedName>
        <fullName evidence="1">Uncharacterized protein</fullName>
    </submittedName>
</protein>
<accession>A0A2V4E1W5</accession>
<gene>
    <name evidence="1" type="ORF">DKK70_09205</name>
</gene>
<dbReference type="EMBL" id="QGLR01000010">
    <property type="protein sequence ID" value="PXZ07155.1"/>
    <property type="molecule type" value="Genomic_DNA"/>
</dbReference>
<comment type="caution">
    <text evidence="1">The sequence shown here is derived from an EMBL/GenBank/DDBJ whole genome shotgun (WGS) entry which is preliminary data.</text>
</comment>
<dbReference type="AlphaFoldDB" id="A0A2V4E1W5"/>
<reference evidence="1 2" key="1">
    <citation type="submission" date="2018-05" db="EMBL/GenBank/DDBJ databases">
        <title>Reference genomes for bee gut microbiota database.</title>
        <authorList>
            <person name="Ellegaard K.M."/>
        </authorList>
    </citation>
    <scope>NUCLEOTIDE SEQUENCE [LARGE SCALE GENOMIC DNA]</scope>
    <source>
        <strain evidence="1 2">ESL0182</strain>
    </source>
</reference>
<dbReference type="OrthoDB" id="775526at2"/>
<dbReference type="Proteomes" id="UP000247932">
    <property type="component" value="Unassembled WGS sequence"/>
</dbReference>
<evidence type="ECO:0000313" key="1">
    <source>
        <dbReference type="EMBL" id="PXZ07155.1"/>
    </source>
</evidence>
<evidence type="ECO:0000313" key="2">
    <source>
        <dbReference type="Proteomes" id="UP000247932"/>
    </source>
</evidence>
<dbReference type="RefSeq" id="WP_110433736.1">
    <property type="nucleotide sequence ID" value="NZ_QGLR01000010.1"/>
</dbReference>
<name>A0A2V4E1W5_9GAMM</name>